<evidence type="ECO:0000313" key="3">
    <source>
        <dbReference type="Proteomes" id="UP001221898"/>
    </source>
</evidence>
<proteinExistence type="predicted"/>
<keyword evidence="3" id="KW-1185">Reference proteome</keyword>
<organism evidence="2 3">
    <name type="scientific">Aldrovandia affinis</name>
    <dbReference type="NCBI Taxonomy" id="143900"/>
    <lineage>
        <taxon>Eukaryota</taxon>
        <taxon>Metazoa</taxon>
        <taxon>Chordata</taxon>
        <taxon>Craniata</taxon>
        <taxon>Vertebrata</taxon>
        <taxon>Euteleostomi</taxon>
        <taxon>Actinopterygii</taxon>
        <taxon>Neopterygii</taxon>
        <taxon>Teleostei</taxon>
        <taxon>Notacanthiformes</taxon>
        <taxon>Halosauridae</taxon>
        <taxon>Aldrovandia</taxon>
    </lineage>
</organism>
<evidence type="ECO:0000256" key="1">
    <source>
        <dbReference type="SAM" id="MobiDB-lite"/>
    </source>
</evidence>
<dbReference type="AlphaFoldDB" id="A0AAD7WXR3"/>
<feature type="region of interest" description="Disordered" evidence="1">
    <location>
        <begin position="1"/>
        <end position="24"/>
    </location>
</feature>
<name>A0AAD7WXR3_9TELE</name>
<dbReference type="Proteomes" id="UP001221898">
    <property type="component" value="Unassembled WGS sequence"/>
</dbReference>
<reference evidence="2" key="1">
    <citation type="journal article" date="2023" name="Science">
        <title>Genome structures resolve the early diversification of teleost fishes.</title>
        <authorList>
            <person name="Parey E."/>
            <person name="Louis A."/>
            <person name="Montfort J."/>
            <person name="Bouchez O."/>
            <person name="Roques C."/>
            <person name="Iampietro C."/>
            <person name="Lluch J."/>
            <person name="Castinel A."/>
            <person name="Donnadieu C."/>
            <person name="Desvignes T."/>
            <person name="Floi Bucao C."/>
            <person name="Jouanno E."/>
            <person name="Wen M."/>
            <person name="Mejri S."/>
            <person name="Dirks R."/>
            <person name="Jansen H."/>
            <person name="Henkel C."/>
            <person name="Chen W.J."/>
            <person name="Zahm M."/>
            <person name="Cabau C."/>
            <person name="Klopp C."/>
            <person name="Thompson A.W."/>
            <person name="Robinson-Rechavi M."/>
            <person name="Braasch I."/>
            <person name="Lecointre G."/>
            <person name="Bobe J."/>
            <person name="Postlethwait J.H."/>
            <person name="Berthelot C."/>
            <person name="Roest Crollius H."/>
            <person name="Guiguen Y."/>
        </authorList>
    </citation>
    <scope>NUCLEOTIDE SEQUENCE</scope>
    <source>
        <strain evidence="2">NC1722</strain>
    </source>
</reference>
<comment type="caution">
    <text evidence="2">The sequence shown here is derived from an EMBL/GenBank/DDBJ whole genome shotgun (WGS) entry which is preliminary data.</text>
</comment>
<evidence type="ECO:0000313" key="2">
    <source>
        <dbReference type="EMBL" id="KAJ8412905.1"/>
    </source>
</evidence>
<gene>
    <name evidence="2" type="ORF">AAFF_G00104870</name>
</gene>
<dbReference type="EMBL" id="JAINUG010000017">
    <property type="protein sequence ID" value="KAJ8412905.1"/>
    <property type="molecule type" value="Genomic_DNA"/>
</dbReference>
<sequence>MEMSRKLEMQTGEEELTGAGGDGGGGVVTVLRRVALRSAGSRSCRVPAPFPSPHGAQTRAARGVWVNYRTTRRGEAFR</sequence>
<protein>
    <submittedName>
        <fullName evidence="2">Uncharacterized protein</fullName>
    </submittedName>
</protein>
<accession>A0AAD7WXR3</accession>